<proteinExistence type="predicted"/>
<evidence type="ECO:0000313" key="14">
    <source>
        <dbReference type="Proteomes" id="UP000177987"/>
    </source>
</evidence>
<dbReference type="Pfam" id="PF01786">
    <property type="entry name" value="AOX"/>
    <property type="match status" value="1"/>
</dbReference>
<evidence type="ECO:0000256" key="8">
    <source>
        <dbReference type="ARBA" id="ARBA00022989"/>
    </source>
</evidence>
<feature type="transmembrane region" description="Helical" evidence="12">
    <location>
        <begin position="131"/>
        <end position="153"/>
    </location>
</feature>
<comment type="subcellular location">
    <subcellularLocation>
        <location evidence="2">Membrane</location>
    </subcellularLocation>
</comment>
<evidence type="ECO:0008006" key="15">
    <source>
        <dbReference type="Google" id="ProtNLM"/>
    </source>
</evidence>
<evidence type="ECO:0000256" key="12">
    <source>
        <dbReference type="SAM" id="Phobius"/>
    </source>
</evidence>
<dbReference type="AlphaFoldDB" id="A0A1G2SFW6"/>
<evidence type="ECO:0000256" key="10">
    <source>
        <dbReference type="ARBA" id="ARBA00023004"/>
    </source>
</evidence>
<evidence type="ECO:0000256" key="2">
    <source>
        <dbReference type="ARBA" id="ARBA00004370"/>
    </source>
</evidence>
<dbReference type="EMBL" id="MHUW01000010">
    <property type="protein sequence ID" value="OHA83923.1"/>
    <property type="molecule type" value="Genomic_DNA"/>
</dbReference>
<dbReference type="InterPro" id="IPR038659">
    <property type="entry name" value="AOX_sf"/>
</dbReference>
<evidence type="ECO:0000256" key="3">
    <source>
        <dbReference type="ARBA" id="ARBA00022448"/>
    </source>
</evidence>
<protein>
    <recommendedName>
        <fullName evidence="15">Alternative oxidase</fullName>
    </recommendedName>
</protein>
<keyword evidence="7" id="KW-0249">Electron transport</keyword>
<dbReference type="GO" id="GO:0016020">
    <property type="term" value="C:membrane"/>
    <property type="evidence" value="ECO:0007669"/>
    <property type="project" value="UniProtKB-SubCell"/>
</dbReference>
<evidence type="ECO:0000256" key="7">
    <source>
        <dbReference type="ARBA" id="ARBA00022982"/>
    </source>
</evidence>
<dbReference type="GO" id="GO:0046872">
    <property type="term" value="F:metal ion binding"/>
    <property type="evidence" value="ECO:0007669"/>
    <property type="project" value="UniProtKB-KW"/>
</dbReference>
<dbReference type="GO" id="GO:0009916">
    <property type="term" value="F:alternative oxidase activity"/>
    <property type="evidence" value="ECO:0007669"/>
    <property type="project" value="InterPro"/>
</dbReference>
<comment type="caution">
    <text evidence="13">The sequence shown here is derived from an EMBL/GenBank/DDBJ whole genome shotgun (WGS) entry which is preliminary data.</text>
</comment>
<evidence type="ECO:0000256" key="11">
    <source>
        <dbReference type="ARBA" id="ARBA00023136"/>
    </source>
</evidence>
<evidence type="ECO:0000256" key="9">
    <source>
        <dbReference type="ARBA" id="ARBA00023002"/>
    </source>
</evidence>
<evidence type="ECO:0000256" key="5">
    <source>
        <dbReference type="ARBA" id="ARBA00022692"/>
    </source>
</evidence>
<name>A0A1G2SFW6_9BACT</name>
<sequence length="234" mass="27759">MELNGTDKEFEALNEALNDEAQLAEYKKPFDNYKPSLLPRILGTFLVWCGNTVYGHAPSYLKFRAVEVIARVPYHSWESATFTMLTMFYSDEQRALKLSKITKFARMAADNETMHVIVVSHLARLEQKAGVIRYTLIPMFFAFFYFWASYFLYLMKPRWSLELNYLFEQHAFDSYSEFLKIKGEELHKKPIMSEFLAWYGRHPRSQYEFFKSVRNDEIVHRNRSIHEIGLNEGR</sequence>
<keyword evidence="10" id="KW-0408">Iron</keyword>
<accession>A0A1G2SFW6</accession>
<keyword evidence="6" id="KW-0479">Metal-binding</keyword>
<gene>
    <name evidence="13" type="ORF">A2937_03215</name>
</gene>
<evidence type="ECO:0000256" key="6">
    <source>
        <dbReference type="ARBA" id="ARBA00022723"/>
    </source>
</evidence>
<evidence type="ECO:0000256" key="4">
    <source>
        <dbReference type="ARBA" id="ARBA00022660"/>
    </source>
</evidence>
<dbReference type="Gene3D" id="1.20.1260.140">
    <property type="entry name" value="Alternative oxidase"/>
    <property type="match status" value="1"/>
</dbReference>
<dbReference type="Proteomes" id="UP000177987">
    <property type="component" value="Unassembled WGS sequence"/>
</dbReference>
<keyword evidence="9" id="KW-0560">Oxidoreductase</keyword>
<reference evidence="13 14" key="1">
    <citation type="journal article" date="2016" name="Nat. Commun.">
        <title>Thousands of microbial genomes shed light on interconnected biogeochemical processes in an aquifer system.</title>
        <authorList>
            <person name="Anantharaman K."/>
            <person name="Brown C.T."/>
            <person name="Hug L.A."/>
            <person name="Sharon I."/>
            <person name="Castelle C.J."/>
            <person name="Probst A.J."/>
            <person name="Thomas B.C."/>
            <person name="Singh A."/>
            <person name="Wilkins M.J."/>
            <person name="Karaoz U."/>
            <person name="Brodie E.L."/>
            <person name="Williams K.H."/>
            <person name="Hubbard S.S."/>
            <person name="Banfield J.F."/>
        </authorList>
    </citation>
    <scope>NUCLEOTIDE SEQUENCE [LARGE SCALE GENOMIC DNA]</scope>
</reference>
<keyword evidence="8 12" id="KW-1133">Transmembrane helix</keyword>
<organism evidence="13 14">
    <name type="scientific">Candidatus Yonathbacteria bacterium RIFCSPLOWO2_01_FULL_47_33b</name>
    <dbReference type="NCBI Taxonomy" id="1802727"/>
    <lineage>
        <taxon>Bacteria</taxon>
        <taxon>Candidatus Yonathiibacteriota</taxon>
    </lineage>
</organism>
<evidence type="ECO:0000313" key="13">
    <source>
        <dbReference type="EMBL" id="OHA83923.1"/>
    </source>
</evidence>
<dbReference type="InterPro" id="IPR002680">
    <property type="entry name" value="AOX"/>
</dbReference>
<keyword evidence="5 12" id="KW-0812">Transmembrane</keyword>
<keyword evidence="11 12" id="KW-0472">Membrane</keyword>
<keyword evidence="3" id="KW-0813">Transport</keyword>
<evidence type="ECO:0000256" key="1">
    <source>
        <dbReference type="ARBA" id="ARBA00001962"/>
    </source>
</evidence>
<comment type="cofactor">
    <cofactor evidence="1">
        <name>Fe cation</name>
        <dbReference type="ChEBI" id="CHEBI:24875"/>
    </cofactor>
</comment>
<dbReference type="STRING" id="1802727.A2937_03215"/>
<keyword evidence="4" id="KW-0679">Respiratory chain</keyword>